<dbReference type="Proteomes" id="UP000268014">
    <property type="component" value="Unassembled WGS sequence"/>
</dbReference>
<accession>A0A3P8BH94</accession>
<gene>
    <name evidence="1" type="ORF">HPLM_LOCUS19212</name>
</gene>
<dbReference type="AlphaFoldDB" id="A0A3P8BH94"/>
<evidence type="ECO:0000313" key="2">
    <source>
        <dbReference type="Proteomes" id="UP000268014"/>
    </source>
</evidence>
<sequence length="73" mass="8335">MQGNQYARQASKAWRSSKLANIFNDKQARSVHSFCVQHEWDLGRCRTSTDPNFSMAPSMLHLAIVVQLIPFVL</sequence>
<protein>
    <submittedName>
        <fullName evidence="1">Uncharacterized protein</fullName>
    </submittedName>
</protein>
<name>A0A3P8BH94_HAEPC</name>
<organism evidence="1 2">
    <name type="scientific">Haemonchus placei</name>
    <name type="common">Barber's pole worm</name>
    <dbReference type="NCBI Taxonomy" id="6290"/>
    <lineage>
        <taxon>Eukaryota</taxon>
        <taxon>Metazoa</taxon>
        <taxon>Ecdysozoa</taxon>
        <taxon>Nematoda</taxon>
        <taxon>Chromadorea</taxon>
        <taxon>Rhabditida</taxon>
        <taxon>Rhabditina</taxon>
        <taxon>Rhabditomorpha</taxon>
        <taxon>Strongyloidea</taxon>
        <taxon>Trichostrongylidae</taxon>
        <taxon>Haemonchus</taxon>
    </lineage>
</organism>
<reference evidence="1 2" key="1">
    <citation type="submission" date="2018-11" db="EMBL/GenBank/DDBJ databases">
        <authorList>
            <consortium name="Pathogen Informatics"/>
        </authorList>
    </citation>
    <scope>NUCLEOTIDE SEQUENCE [LARGE SCALE GENOMIC DNA]</scope>
    <source>
        <strain evidence="1 2">MHpl1</strain>
    </source>
</reference>
<evidence type="ECO:0000313" key="1">
    <source>
        <dbReference type="EMBL" id="VDO75768.1"/>
    </source>
</evidence>
<proteinExistence type="predicted"/>
<keyword evidence="2" id="KW-1185">Reference proteome</keyword>
<dbReference type="EMBL" id="UZAF01021130">
    <property type="protein sequence ID" value="VDO75768.1"/>
    <property type="molecule type" value="Genomic_DNA"/>
</dbReference>